<comment type="caution">
    <text evidence="3">The sequence shown here is derived from an EMBL/GenBank/DDBJ whole genome shotgun (WGS) entry which is preliminary data.</text>
</comment>
<feature type="domain" description="SRR1-like" evidence="2">
    <location>
        <begin position="98"/>
        <end position="277"/>
    </location>
</feature>
<dbReference type="InterPro" id="IPR040044">
    <property type="entry name" value="SRR1L"/>
</dbReference>
<dbReference type="AlphaFoldDB" id="A0A0K9P0M0"/>
<protein>
    <submittedName>
        <fullName evidence="3">Sensitivity to red light reduced protein (SRR1)</fullName>
    </submittedName>
</protein>
<dbReference type="EMBL" id="LFYR01001351">
    <property type="protein sequence ID" value="KMZ62529.1"/>
    <property type="molecule type" value="Genomic_DNA"/>
</dbReference>
<dbReference type="OMA" id="SWHFFKL"/>
<reference evidence="4" key="1">
    <citation type="journal article" date="2016" name="Nature">
        <title>The genome of the seagrass Zostera marina reveals angiosperm adaptation to the sea.</title>
        <authorList>
            <person name="Olsen J.L."/>
            <person name="Rouze P."/>
            <person name="Verhelst B."/>
            <person name="Lin Y.-C."/>
            <person name="Bayer T."/>
            <person name="Collen J."/>
            <person name="Dattolo E."/>
            <person name="De Paoli E."/>
            <person name="Dittami S."/>
            <person name="Maumus F."/>
            <person name="Michel G."/>
            <person name="Kersting A."/>
            <person name="Lauritano C."/>
            <person name="Lohaus R."/>
            <person name="Toepel M."/>
            <person name="Tonon T."/>
            <person name="Vanneste K."/>
            <person name="Amirebrahimi M."/>
            <person name="Brakel J."/>
            <person name="Bostroem C."/>
            <person name="Chovatia M."/>
            <person name="Grimwood J."/>
            <person name="Jenkins J.W."/>
            <person name="Jueterbock A."/>
            <person name="Mraz A."/>
            <person name="Stam W.T."/>
            <person name="Tice H."/>
            <person name="Bornberg-Bauer E."/>
            <person name="Green P.J."/>
            <person name="Pearson G.A."/>
            <person name="Procaccini G."/>
            <person name="Duarte C.M."/>
            <person name="Schmutz J."/>
            <person name="Reusch T.B.H."/>
            <person name="Van de Peer Y."/>
        </authorList>
    </citation>
    <scope>NUCLEOTIDE SEQUENCE [LARGE SCALE GENOMIC DNA]</scope>
    <source>
        <strain evidence="4">cv. Finnish</strain>
    </source>
</reference>
<evidence type="ECO:0000313" key="4">
    <source>
        <dbReference type="Proteomes" id="UP000036987"/>
    </source>
</evidence>
<comment type="similarity">
    <text evidence="1">Belongs to the SRR1 family.</text>
</comment>
<evidence type="ECO:0000259" key="2">
    <source>
        <dbReference type="Pfam" id="PF07985"/>
    </source>
</evidence>
<dbReference type="InterPro" id="IPR012942">
    <property type="entry name" value="SRR1-like"/>
</dbReference>
<gene>
    <name evidence="3" type="ORF">ZOSMA_45G00750</name>
</gene>
<evidence type="ECO:0000256" key="1">
    <source>
        <dbReference type="ARBA" id="ARBA00009856"/>
    </source>
</evidence>
<dbReference type="PANTHER" id="PTHR28626:SF3">
    <property type="entry name" value="SRR1-LIKE PROTEIN"/>
    <property type="match status" value="1"/>
</dbReference>
<dbReference type="Pfam" id="PF07985">
    <property type="entry name" value="SRR1"/>
    <property type="match status" value="1"/>
</dbReference>
<accession>A0A0K9P0M0</accession>
<dbReference type="OrthoDB" id="551431at2759"/>
<name>A0A0K9P0M0_ZOSMR</name>
<sequence>MSKVGDDWKVVVRRRNRLRQTETSNPKPISNLVPTSTIASTPIPWAPSDPTLPSSTSITHLVHRIHRSTSKLESSAFYLRFLDQLNTNPILKSHPIFRRTPNPSRMVVYGIGSIESYEPPRLQLSLALLLHRHLSLPDPIEIFDPILTSLECAAIAMLGFNVLEVDEMGRREVRSPTLFYMPHCEAKMYDNLLAENWKEKEGGGLDRIVVLGNSFKEYEAYVYGMGKASRIVEEARFVVKASSITTEVGIVNGGGVKEEDEVEDGFFKAFNNTNWHCFGSHK</sequence>
<organism evidence="3 4">
    <name type="scientific">Zostera marina</name>
    <name type="common">Eelgrass</name>
    <dbReference type="NCBI Taxonomy" id="29655"/>
    <lineage>
        <taxon>Eukaryota</taxon>
        <taxon>Viridiplantae</taxon>
        <taxon>Streptophyta</taxon>
        <taxon>Embryophyta</taxon>
        <taxon>Tracheophyta</taxon>
        <taxon>Spermatophyta</taxon>
        <taxon>Magnoliopsida</taxon>
        <taxon>Liliopsida</taxon>
        <taxon>Zosteraceae</taxon>
        <taxon>Zostera</taxon>
    </lineage>
</organism>
<keyword evidence="4" id="KW-1185">Reference proteome</keyword>
<proteinExistence type="inferred from homology"/>
<dbReference type="GO" id="GO:0005634">
    <property type="term" value="C:nucleus"/>
    <property type="evidence" value="ECO:0000318"/>
    <property type="project" value="GO_Central"/>
</dbReference>
<dbReference type="GO" id="GO:0005737">
    <property type="term" value="C:cytoplasm"/>
    <property type="evidence" value="ECO:0000318"/>
    <property type="project" value="GO_Central"/>
</dbReference>
<dbReference type="PANTHER" id="PTHR28626">
    <property type="entry name" value="SRR1-LIKE PROTEIN"/>
    <property type="match status" value="1"/>
</dbReference>
<dbReference type="Proteomes" id="UP000036987">
    <property type="component" value="Unassembled WGS sequence"/>
</dbReference>
<evidence type="ECO:0000313" key="3">
    <source>
        <dbReference type="EMBL" id="KMZ62529.1"/>
    </source>
</evidence>